<accession>A0A6N2KS71</accession>
<protein>
    <submittedName>
        <fullName evidence="1">Uncharacterized protein</fullName>
    </submittedName>
</protein>
<reference evidence="1" key="1">
    <citation type="submission" date="2019-03" db="EMBL/GenBank/DDBJ databases">
        <authorList>
            <person name="Mank J."/>
            <person name="Almeida P."/>
        </authorList>
    </citation>
    <scope>NUCLEOTIDE SEQUENCE</scope>
    <source>
        <strain evidence="1">78183</strain>
    </source>
</reference>
<proteinExistence type="predicted"/>
<sequence length="95" mass="10305">MKNQEDCKVETLTIRLWTVLLYHRSTWVDFSGLSAISCDASARITVCEVPPIPTSSRMPIFAAAPELTLSIAPDPISQLVNKADASDPVRSSGDT</sequence>
<name>A0A6N2KS71_SALVM</name>
<evidence type="ECO:0000313" key="1">
    <source>
        <dbReference type="EMBL" id="VFU29507.1"/>
    </source>
</evidence>
<dbReference type="AlphaFoldDB" id="A0A6N2KS71"/>
<dbReference type="EMBL" id="CAADRP010000557">
    <property type="protein sequence ID" value="VFU29507.1"/>
    <property type="molecule type" value="Genomic_DNA"/>
</dbReference>
<gene>
    <name evidence="1" type="ORF">SVIM_LOCUS108280</name>
</gene>
<organism evidence="1">
    <name type="scientific">Salix viminalis</name>
    <name type="common">Common osier</name>
    <name type="synonym">Basket willow</name>
    <dbReference type="NCBI Taxonomy" id="40686"/>
    <lineage>
        <taxon>Eukaryota</taxon>
        <taxon>Viridiplantae</taxon>
        <taxon>Streptophyta</taxon>
        <taxon>Embryophyta</taxon>
        <taxon>Tracheophyta</taxon>
        <taxon>Spermatophyta</taxon>
        <taxon>Magnoliopsida</taxon>
        <taxon>eudicotyledons</taxon>
        <taxon>Gunneridae</taxon>
        <taxon>Pentapetalae</taxon>
        <taxon>rosids</taxon>
        <taxon>fabids</taxon>
        <taxon>Malpighiales</taxon>
        <taxon>Salicaceae</taxon>
        <taxon>Saliceae</taxon>
        <taxon>Salix</taxon>
    </lineage>
</organism>